<evidence type="ECO:0000313" key="2">
    <source>
        <dbReference type="EMBL" id="KAG7312354.1"/>
    </source>
</evidence>
<keyword evidence="1" id="KW-0732">Signal</keyword>
<organism evidence="2 3">
    <name type="scientific">Plutella xylostella</name>
    <name type="common">Diamondback moth</name>
    <name type="synonym">Plutella maculipennis</name>
    <dbReference type="NCBI Taxonomy" id="51655"/>
    <lineage>
        <taxon>Eukaryota</taxon>
        <taxon>Metazoa</taxon>
        <taxon>Ecdysozoa</taxon>
        <taxon>Arthropoda</taxon>
        <taxon>Hexapoda</taxon>
        <taxon>Insecta</taxon>
        <taxon>Pterygota</taxon>
        <taxon>Neoptera</taxon>
        <taxon>Endopterygota</taxon>
        <taxon>Lepidoptera</taxon>
        <taxon>Glossata</taxon>
        <taxon>Ditrysia</taxon>
        <taxon>Yponomeutoidea</taxon>
        <taxon>Plutellidae</taxon>
        <taxon>Plutella</taxon>
    </lineage>
</organism>
<dbReference type="Proteomes" id="UP000823941">
    <property type="component" value="Chromosome 3"/>
</dbReference>
<reference evidence="2 3" key="1">
    <citation type="submission" date="2021-06" db="EMBL/GenBank/DDBJ databases">
        <title>A haploid diamondback moth (Plutella xylostella L.) genome assembly resolves 31 chromosomes and identifies a diamide resistance mutation.</title>
        <authorList>
            <person name="Ward C.M."/>
            <person name="Perry K.D."/>
            <person name="Baker G."/>
            <person name="Powis K."/>
            <person name="Heckel D.G."/>
            <person name="Baxter S.W."/>
        </authorList>
    </citation>
    <scope>NUCLEOTIDE SEQUENCE [LARGE SCALE GENOMIC DNA]</scope>
    <source>
        <strain evidence="2 3">LV</strain>
        <tissue evidence="2">Single pupa</tissue>
    </source>
</reference>
<dbReference type="EMBL" id="JAHIBW010000003">
    <property type="protein sequence ID" value="KAG7312354.1"/>
    <property type="molecule type" value="Genomic_DNA"/>
</dbReference>
<accession>A0ABQ7R4X7</accession>
<feature type="chain" id="PRO_5045867900" evidence="1">
    <location>
        <begin position="22"/>
        <end position="126"/>
    </location>
</feature>
<evidence type="ECO:0000256" key="1">
    <source>
        <dbReference type="SAM" id="SignalP"/>
    </source>
</evidence>
<sequence length="126" mass="12482">MMSKTVLALCVVASVAVAAQAQAGGWPPMFGGWGAPAAAPAWGLPAAPAFIPPWTQFMPQWAPCTTIGADCLDCHTKVVCTKVGGIEKACSDPLKPYCNLGECSATPSATCAPAPAPAAPAAAGAA</sequence>
<evidence type="ECO:0000313" key="3">
    <source>
        <dbReference type="Proteomes" id="UP000823941"/>
    </source>
</evidence>
<gene>
    <name evidence="2" type="ORF">JYU34_001843</name>
</gene>
<protein>
    <submittedName>
        <fullName evidence="2">Uncharacterized protein</fullName>
    </submittedName>
</protein>
<feature type="signal peptide" evidence="1">
    <location>
        <begin position="1"/>
        <end position="21"/>
    </location>
</feature>
<keyword evidence="3" id="KW-1185">Reference proteome</keyword>
<proteinExistence type="predicted"/>
<name>A0ABQ7R4X7_PLUXY</name>
<comment type="caution">
    <text evidence="2">The sequence shown here is derived from an EMBL/GenBank/DDBJ whole genome shotgun (WGS) entry which is preliminary data.</text>
</comment>